<protein>
    <submittedName>
        <fullName evidence="1">Uncharacterized protein</fullName>
    </submittedName>
</protein>
<evidence type="ECO:0000313" key="1">
    <source>
        <dbReference type="EMBL" id="TFK65638.1"/>
    </source>
</evidence>
<name>A0ACD3AJ00_9AGAR</name>
<gene>
    <name evidence="1" type="ORF">BDN72DRAFT_740444</name>
</gene>
<evidence type="ECO:0000313" key="2">
    <source>
        <dbReference type="Proteomes" id="UP000308600"/>
    </source>
</evidence>
<sequence length="68" mass="8428">LPRRDQEEQRDKYLRTMLILFSPWRDMCDLIDLPLTDKFEYMKSHSDLYHLKVIENMQVLHECRDSRD</sequence>
<dbReference type="Proteomes" id="UP000308600">
    <property type="component" value="Unassembled WGS sequence"/>
</dbReference>
<organism evidence="1 2">
    <name type="scientific">Pluteus cervinus</name>
    <dbReference type="NCBI Taxonomy" id="181527"/>
    <lineage>
        <taxon>Eukaryota</taxon>
        <taxon>Fungi</taxon>
        <taxon>Dikarya</taxon>
        <taxon>Basidiomycota</taxon>
        <taxon>Agaricomycotina</taxon>
        <taxon>Agaricomycetes</taxon>
        <taxon>Agaricomycetidae</taxon>
        <taxon>Agaricales</taxon>
        <taxon>Pluteineae</taxon>
        <taxon>Pluteaceae</taxon>
        <taxon>Pluteus</taxon>
    </lineage>
</organism>
<keyword evidence="2" id="KW-1185">Reference proteome</keyword>
<reference evidence="1 2" key="1">
    <citation type="journal article" date="2019" name="Nat. Ecol. Evol.">
        <title>Megaphylogeny resolves global patterns of mushroom evolution.</title>
        <authorList>
            <person name="Varga T."/>
            <person name="Krizsan K."/>
            <person name="Foldi C."/>
            <person name="Dima B."/>
            <person name="Sanchez-Garcia M."/>
            <person name="Sanchez-Ramirez S."/>
            <person name="Szollosi G.J."/>
            <person name="Szarkandi J.G."/>
            <person name="Papp V."/>
            <person name="Albert L."/>
            <person name="Andreopoulos W."/>
            <person name="Angelini C."/>
            <person name="Antonin V."/>
            <person name="Barry K.W."/>
            <person name="Bougher N.L."/>
            <person name="Buchanan P."/>
            <person name="Buyck B."/>
            <person name="Bense V."/>
            <person name="Catcheside P."/>
            <person name="Chovatia M."/>
            <person name="Cooper J."/>
            <person name="Damon W."/>
            <person name="Desjardin D."/>
            <person name="Finy P."/>
            <person name="Geml J."/>
            <person name="Haridas S."/>
            <person name="Hughes K."/>
            <person name="Justo A."/>
            <person name="Karasinski D."/>
            <person name="Kautmanova I."/>
            <person name="Kiss B."/>
            <person name="Kocsube S."/>
            <person name="Kotiranta H."/>
            <person name="LaButti K.M."/>
            <person name="Lechner B.E."/>
            <person name="Liimatainen K."/>
            <person name="Lipzen A."/>
            <person name="Lukacs Z."/>
            <person name="Mihaltcheva S."/>
            <person name="Morgado L.N."/>
            <person name="Niskanen T."/>
            <person name="Noordeloos M.E."/>
            <person name="Ohm R.A."/>
            <person name="Ortiz-Santana B."/>
            <person name="Ovrebo C."/>
            <person name="Racz N."/>
            <person name="Riley R."/>
            <person name="Savchenko A."/>
            <person name="Shiryaev A."/>
            <person name="Soop K."/>
            <person name="Spirin V."/>
            <person name="Szebenyi C."/>
            <person name="Tomsovsky M."/>
            <person name="Tulloss R.E."/>
            <person name="Uehling J."/>
            <person name="Grigoriev I.V."/>
            <person name="Vagvolgyi C."/>
            <person name="Papp T."/>
            <person name="Martin F.M."/>
            <person name="Miettinen O."/>
            <person name="Hibbett D.S."/>
            <person name="Nagy L.G."/>
        </authorList>
    </citation>
    <scope>NUCLEOTIDE SEQUENCE [LARGE SCALE GENOMIC DNA]</scope>
    <source>
        <strain evidence="1 2">NL-1719</strain>
    </source>
</reference>
<dbReference type="EMBL" id="ML208430">
    <property type="protein sequence ID" value="TFK65638.1"/>
    <property type="molecule type" value="Genomic_DNA"/>
</dbReference>
<feature type="non-terminal residue" evidence="1">
    <location>
        <position position="1"/>
    </location>
</feature>
<proteinExistence type="predicted"/>
<feature type="non-terminal residue" evidence="1">
    <location>
        <position position="68"/>
    </location>
</feature>
<accession>A0ACD3AJ00</accession>